<evidence type="ECO:0000313" key="2">
    <source>
        <dbReference type="EMBL" id="CAG8679313.1"/>
    </source>
</evidence>
<protein>
    <submittedName>
        <fullName evidence="2">11254_t:CDS:1</fullName>
    </submittedName>
</protein>
<feature type="region of interest" description="Disordered" evidence="1">
    <location>
        <begin position="21"/>
        <end position="43"/>
    </location>
</feature>
<dbReference type="AlphaFoldDB" id="A0A9N9EHX0"/>
<feature type="compositionally biased region" description="Basic and acidic residues" evidence="1">
    <location>
        <begin position="23"/>
        <end position="43"/>
    </location>
</feature>
<name>A0A9N9EHX0_9GLOM</name>
<feature type="non-terminal residue" evidence="2">
    <location>
        <position position="43"/>
    </location>
</feature>
<dbReference type="EMBL" id="CAJVPI010006567">
    <property type="protein sequence ID" value="CAG8679313.1"/>
    <property type="molecule type" value="Genomic_DNA"/>
</dbReference>
<reference evidence="2" key="1">
    <citation type="submission" date="2021-06" db="EMBL/GenBank/DDBJ databases">
        <authorList>
            <person name="Kallberg Y."/>
            <person name="Tangrot J."/>
            <person name="Rosling A."/>
        </authorList>
    </citation>
    <scope>NUCLEOTIDE SEQUENCE</scope>
    <source>
        <strain evidence="2">BR232B</strain>
    </source>
</reference>
<comment type="caution">
    <text evidence="2">The sequence shown here is derived from an EMBL/GenBank/DDBJ whole genome shotgun (WGS) entry which is preliminary data.</text>
</comment>
<evidence type="ECO:0000256" key="1">
    <source>
        <dbReference type="SAM" id="MobiDB-lite"/>
    </source>
</evidence>
<sequence>EDNEIESKVLHSASTFLTSSDLQSKDVTHLESREGGIDKSNKY</sequence>
<accession>A0A9N9EHX0</accession>
<dbReference type="Proteomes" id="UP000789739">
    <property type="component" value="Unassembled WGS sequence"/>
</dbReference>
<keyword evidence="3" id="KW-1185">Reference proteome</keyword>
<gene>
    <name evidence="2" type="ORF">PBRASI_LOCUS11718</name>
</gene>
<feature type="non-terminal residue" evidence="2">
    <location>
        <position position="1"/>
    </location>
</feature>
<evidence type="ECO:0000313" key="3">
    <source>
        <dbReference type="Proteomes" id="UP000789739"/>
    </source>
</evidence>
<organism evidence="2 3">
    <name type="scientific">Paraglomus brasilianum</name>
    <dbReference type="NCBI Taxonomy" id="144538"/>
    <lineage>
        <taxon>Eukaryota</taxon>
        <taxon>Fungi</taxon>
        <taxon>Fungi incertae sedis</taxon>
        <taxon>Mucoromycota</taxon>
        <taxon>Glomeromycotina</taxon>
        <taxon>Glomeromycetes</taxon>
        <taxon>Paraglomerales</taxon>
        <taxon>Paraglomeraceae</taxon>
        <taxon>Paraglomus</taxon>
    </lineage>
</organism>
<proteinExistence type="predicted"/>